<dbReference type="RefSeq" id="WP_338708559.1">
    <property type="nucleotide sequence ID" value="NZ_CP145892.1"/>
</dbReference>
<evidence type="ECO:0000313" key="2">
    <source>
        <dbReference type="Proteomes" id="UP001364764"/>
    </source>
</evidence>
<proteinExistence type="predicted"/>
<evidence type="ECO:0000313" key="1">
    <source>
        <dbReference type="EMBL" id="WWP22927.1"/>
    </source>
</evidence>
<protein>
    <submittedName>
        <fullName evidence="1">DUF2691 family protein</fullName>
    </submittedName>
</protein>
<reference evidence="1 2" key="1">
    <citation type="submission" date="2024-02" db="EMBL/GenBank/DDBJ databases">
        <title>Complete sequences of two Paenibacillus sp. strains and one Lysinibacillus strain isolated from the environment on STAA medium highlight biotechnological potential.</title>
        <authorList>
            <person name="Attere S.A."/>
            <person name="Piche L.C."/>
            <person name="Intertaglia L."/>
            <person name="Lami R."/>
            <person name="Charette S.J."/>
            <person name="Vincent A.T."/>
        </authorList>
    </citation>
    <scope>NUCLEOTIDE SEQUENCE [LARGE SCALE GENOMIC DNA]</scope>
    <source>
        <strain evidence="1 2">Y5S-7</strain>
    </source>
</reference>
<gene>
    <name evidence="1" type="ORF">V6668_12365</name>
</gene>
<dbReference type="GeneID" id="93476272"/>
<accession>A0ABD8AZB8</accession>
<dbReference type="Proteomes" id="UP001364764">
    <property type="component" value="Chromosome"/>
</dbReference>
<organism evidence="1 2">
    <name type="scientific">Paenibacillus amylolyticus</name>
    <dbReference type="NCBI Taxonomy" id="1451"/>
    <lineage>
        <taxon>Bacteria</taxon>
        <taxon>Bacillati</taxon>
        <taxon>Bacillota</taxon>
        <taxon>Bacilli</taxon>
        <taxon>Bacillales</taxon>
        <taxon>Paenibacillaceae</taxon>
        <taxon>Paenibacillus</taxon>
    </lineage>
</organism>
<dbReference type="AlphaFoldDB" id="A0ABD8AZB8"/>
<dbReference type="InterPro" id="IPR020216">
    <property type="entry name" value="Uncharacterised_YncE"/>
</dbReference>
<dbReference type="EMBL" id="CP145892">
    <property type="protein sequence ID" value="WWP22927.1"/>
    <property type="molecule type" value="Genomic_DNA"/>
</dbReference>
<sequence length="155" mass="18196">MNRGIRFEIPNAYGRFLGEILKPMEVSNFDWFIGEEESYFVVDDTLGDDLFPDMIMGMNGEELQKLIDNNEYYLIFANLKAFPKGTQITDIITYEDYMLSDCQMVLLVIDSTYVTVYCKDLEKVEELYNHINRQGFESLEYLTDENDARTKLSVW</sequence>
<name>A0ABD8AZB8_PAEAM</name>
<dbReference type="Pfam" id="PF10903">
    <property type="entry name" value="DUF2691"/>
    <property type="match status" value="1"/>
</dbReference>